<organism evidence="2 3">
    <name type="scientific">Caldicellulosiruptor hydrothermalis (strain DSM 18901 / VKM B-2411 / 108)</name>
    <dbReference type="NCBI Taxonomy" id="632292"/>
    <lineage>
        <taxon>Bacteria</taxon>
        <taxon>Bacillati</taxon>
        <taxon>Bacillota</taxon>
        <taxon>Bacillota incertae sedis</taxon>
        <taxon>Caldicellulosiruptorales</taxon>
        <taxon>Caldicellulosiruptoraceae</taxon>
        <taxon>Caldicellulosiruptor</taxon>
    </lineage>
</organism>
<dbReference type="EMBL" id="CP002219">
    <property type="protein sequence ID" value="ADQ07423.1"/>
    <property type="molecule type" value="Genomic_DNA"/>
</dbReference>
<keyword evidence="1" id="KW-0472">Membrane</keyword>
<dbReference type="RefSeq" id="WP_013403584.1">
    <property type="nucleotide sequence ID" value="NC_014652.1"/>
</dbReference>
<accession>E4QCK6</accession>
<feature type="transmembrane region" description="Helical" evidence="1">
    <location>
        <begin position="164"/>
        <end position="183"/>
    </location>
</feature>
<dbReference type="eggNOG" id="COG1277">
    <property type="taxonomic scope" value="Bacteria"/>
</dbReference>
<reference evidence="2 3" key="2">
    <citation type="journal article" date="2011" name="J. Bacteriol.">
        <title>Complete genome sequences for the anaerobic, extremely thermophilic plant biomass-degrading bacteria Caldicellulosiruptor hydrothermalis, Caldicellulosiruptor kristjanssonii, Caldicellulosiruptor kronotskyensis, Caldicellulosiruptor owensenis, and Caldicellulosiruptor lactoaceticus.</title>
        <authorList>
            <person name="Blumer-Schuette S.E."/>
            <person name="Ozdemir I."/>
            <person name="Mistry D."/>
            <person name="Lucas S."/>
            <person name="Lapidus A."/>
            <person name="Cheng J.F."/>
            <person name="Goodwin L.A."/>
            <person name="Pitluck S."/>
            <person name="Land M.L."/>
            <person name="Hauser L.J."/>
            <person name="Woyke T."/>
            <person name="Mikhailova N."/>
            <person name="Pati A."/>
            <person name="Kyrpides N.C."/>
            <person name="Ivanova N."/>
            <person name="Detter J.C."/>
            <person name="Walston-Davenport K."/>
            <person name="Han S."/>
            <person name="Adams M.W."/>
            <person name="Kelly R.M."/>
        </authorList>
    </citation>
    <scope>NUCLEOTIDE SEQUENCE [LARGE SCALE GENOMIC DNA]</scope>
    <source>
        <strain evidence="3">DSM 18901 / VKM B-2411 / 108</strain>
    </source>
</reference>
<feature type="transmembrane region" description="Helical" evidence="1">
    <location>
        <begin position="20"/>
        <end position="42"/>
    </location>
</feature>
<dbReference type="AlphaFoldDB" id="E4QCK6"/>
<protein>
    <submittedName>
        <fullName evidence="2">Bacitracin ABC transporter, permease protein</fullName>
    </submittedName>
</protein>
<keyword evidence="1" id="KW-1133">Transmembrane helix</keyword>
<dbReference type="Proteomes" id="UP000006890">
    <property type="component" value="Chromosome"/>
</dbReference>
<dbReference type="PANTHER" id="PTHR37305:SF1">
    <property type="entry name" value="MEMBRANE PROTEIN"/>
    <property type="match status" value="1"/>
</dbReference>
<reference key="1">
    <citation type="submission" date="2010-09" db="EMBL/GenBank/DDBJ databases">
        <title>Complete sequence of Caldicellulosiruptor hydrothermalis 108.</title>
        <authorList>
            <consortium name="US DOE Joint Genome Institute"/>
            <person name="Lucas S."/>
            <person name="Copeland A."/>
            <person name="Lapidus A."/>
            <person name="Cheng J.-F."/>
            <person name="Bruce D."/>
            <person name="Goodwin L."/>
            <person name="Pitluck S."/>
            <person name="Davenport K."/>
            <person name="Detter J.C."/>
            <person name="Han C."/>
            <person name="Tapia R."/>
            <person name="Land M."/>
            <person name="Hauser L."/>
            <person name="Chang Y.-J."/>
            <person name="Jeffries C."/>
            <person name="Kyrpides N."/>
            <person name="Ivanova N."/>
            <person name="Mikhailova N."/>
            <person name="Blumer-Schuette S.E."/>
            <person name="Kelly R.M."/>
            <person name="Woyke T."/>
        </authorList>
    </citation>
    <scope>NUCLEOTIDE SEQUENCE</scope>
    <source>
        <strain>108</strain>
    </source>
</reference>
<feature type="transmembrane region" description="Helical" evidence="1">
    <location>
        <begin position="122"/>
        <end position="144"/>
    </location>
</feature>
<evidence type="ECO:0000256" key="1">
    <source>
        <dbReference type="SAM" id="Phobius"/>
    </source>
</evidence>
<dbReference type="OrthoDB" id="4336274at2"/>
<feature type="transmembrane region" description="Helical" evidence="1">
    <location>
        <begin position="236"/>
        <end position="257"/>
    </location>
</feature>
<gene>
    <name evidence="2" type="ordered locus">Calhy_1708</name>
</gene>
<dbReference type="HOGENOM" id="CLU_093174_1_0_9"/>
<keyword evidence="3" id="KW-1185">Reference proteome</keyword>
<dbReference type="STRING" id="632292.Calhy_1708"/>
<feature type="transmembrane region" description="Helical" evidence="1">
    <location>
        <begin position="74"/>
        <end position="95"/>
    </location>
</feature>
<dbReference type="PANTHER" id="PTHR37305">
    <property type="entry name" value="INTEGRAL MEMBRANE PROTEIN-RELATED"/>
    <property type="match status" value="1"/>
</dbReference>
<evidence type="ECO:0000313" key="3">
    <source>
        <dbReference type="Proteomes" id="UP000006890"/>
    </source>
</evidence>
<dbReference type="KEGG" id="chd:Calhy_1708"/>
<dbReference type="Pfam" id="PF12730">
    <property type="entry name" value="ABC2_membrane_4"/>
    <property type="match status" value="1"/>
</dbReference>
<sequence>MADILIATIVELKKLKRSIIVWIVFMVYALVPIMGGVIMYFIENPNLIPESSILRIKTSTLSIPVDWVSYLGTFLTQGTGLVGIIAFGFVASFVFGREYSDNTYRDLLSLPISRSVILNSKYIVYLLLCVMLAISDLILSFVVGLILKLPRWDYDIILSIVKKYFVVVSMVISLGTPISFFALRARGYLAPLGFLIMVLLLANFAPYLGFGQYFPWTIPAIYSGMAGEELRRELNILSYVCLLITSLGGYILTICWWNQGDQR</sequence>
<keyword evidence="1" id="KW-0812">Transmembrane</keyword>
<proteinExistence type="predicted"/>
<feature type="transmembrane region" description="Helical" evidence="1">
    <location>
        <begin position="195"/>
        <end position="216"/>
    </location>
</feature>
<name>E4QCK6_CALH1</name>
<evidence type="ECO:0000313" key="2">
    <source>
        <dbReference type="EMBL" id="ADQ07423.1"/>
    </source>
</evidence>